<reference evidence="3 4" key="1">
    <citation type="submission" date="2019-06" db="EMBL/GenBank/DDBJ databases">
        <title>A novel bacterium of genus Pontibacter, isolated from marine sediment.</title>
        <authorList>
            <person name="Huang H."/>
            <person name="Mo K."/>
            <person name="Hu Y."/>
        </authorList>
    </citation>
    <scope>NUCLEOTIDE SEQUENCE [LARGE SCALE GENOMIC DNA]</scope>
    <source>
        <strain evidence="3 4">HB172049</strain>
    </source>
</reference>
<feature type="signal peptide" evidence="1">
    <location>
        <begin position="1"/>
        <end position="21"/>
    </location>
</feature>
<sequence>MKNKLILTVGAALGMVATVKAQNVSVGPRVGITMATIHASGDTPEGYESKSSYRAGLQFGAVANVAINERLSVQPEFLYLQKGTKNKSKQLTSDFTFEGDTQQKNTYLELPILAKVYFGNGKVLMFATAGPTFGYWIKSRIKAKLVLTEHWAGGEDEVHQNEFDMDVDFSGQQQELVTFPEYNRVEAGGTVGVGLASQLGAGTMNLDLRYGAGLSGITKLEDEDGKATNRLWGLSVAYLFSL</sequence>
<evidence type="ECO:0000259" key="2">
    <source>
        <dbReference type="Pfam" id="PF13568"/>
    </source>
</evidence>
<organism evidence="3 4">
    <name type="scientific">Pontibacter mangrovi</name>
    <dbReference type="NCBI Taxonomy" id="2589816"/>
    <lineage>
        <taxon>Bacteria</taxon>
        <taxon>Pseudomonadati</taxon>
        <taxon>Bacteroidota</taxon>
        <taxon>Cytophagia</taxon>
        <taxon>Cytophagales</taxon>
        <taxon>Hymenobacteraceae</taxon>
        <taxon>Pontibacter</taxon>
    </lineage>
</organism>
<dbReference type="RefSeq" id="WP_140621381.1">
    <property type="nucleotide sequence ID" value="NZ_VFRQ01000004.1"/>
</dbReference>
<evidence type="ECO:0000313" key="3">
    <source>
        <dbReference type="EMBL" id="TPE44490.1"/>
    </source>
</evidence>
<evidence type="ECO:0000313" key="4">
    <source>
        <dbReference type="Proteomes" id="UP000316727"/>
    </source>
</evidence>
<keyword evidence="4" id="KW-1185">Reference proteome</keyword>
<name>A0A501W805_9BACT</name>
<dbReference type="InterPro" id="IPR025665">
    <property type="entry name" value="Beta-barrel_OMP_2"/>
</dbReference>
<evidence type="ECO:0000256" key="1">
    <source>
        <dbReference type="SAM" id="SignalP"/>
    </source>
</evidence>
<comment type="caution">
    <text evidence="3">The sequence shown here is derived from an EMBL/GenBank/DDBJ whole genome shotgun (WGS) entry which is preliminary data.</text>
</comment>
<dbReference type="AlphaFoldDB" id="A0A501W805"/>
<proteinExistence type="predicted"/>
<dbReference type="EMBL" id="VFRQ01000004">
    <property type="protein sequence ID" value="TPE44490.1"/>
    <property type="molecule type" value="Genomic_DNA"/>
</dbReference>
<dbReference type="Proteomes" id="UP000316727">
    <property type="component" value="Unassembled WGS sequence"/>
</dbReference>
<accession>A0A501W805</accession>
<protein>
    <submittedName>
        <fullName evidence="3">PorT family protein</fullName>
    </submittedName>
</protein>
<feature type="domain" description="Outer membrane protein beta-barrel" evidence="2">
    <location>
        <begin position="21"/>
        <end position="217"/>
    </location>
</feature>
<gene>
    <name evidence="3" type="ORF">FJM65_10145</name>
</gene>
<dbReference type="OrthoDB" id="949314at2"/>
<feature type="chain" id="PRO_5021361875" evidence="1">
    <location>
        <begin position="22"/>
        <end position="242"/>
    </location>
</feature>
<keyword evidence="1" id="KW-0732">Signal</keyword>
<dbReference type="Pfam" id="PF13568">
    <property type="entry name" value="OMP_b-brl_2"/>
    <property type="match status" value="1"/>
</dbReference>